<keyword evidence="7" id="KW-0966">Cell projection</keyword>
<evidence type="ECO:0000256" key="1">
    <source>
        <dbReference type="ARBA" id="ARBA00004365"/>
    </source>
</evidence>
<dbReference type="RefSeq" id="WP_066806317.1">
    <property type="nucleotide sequence ID" value="NZ_CP014206.1"/>
</dbReference>
<evidence type="ECO:0000313" key="8">
    <source>
        <dbReference type="Proteomes" id="UP000055611"/>
    </source>
</evidence>
<name>A0A126QRA6_9BACT</name>
<evidence type="ECO:0000256" key="2">
    <source>
        <dbReference type="ARBA" id="ARBA00005709"/>
    </source>
</evidence>
<evidence type="ECO:0000259" key="4">
    <source>
        <dbReference type="Pfam" id="PF00669"/>
    </source>
</evidence>
<dbReference type="EMBL" id="CP014206">
    <property type="protein sequence ID" value="AMK12590.1"/>
    <property type="molecule type" value="Genomic_DNA"/>
</dbReference>
<dbReference type="KEGG" id="dej:AWY79_16500"/>
<dbReference type="Proteomes" id="UP000055611">
    <property type="component" value="Chromosome"/>
</dbReference>
<keyword evidence="3" id="KW-0975">Bacterial flagellum</keyword>
<protein>
    <submittedName>
        <fullName evidence="6">Flagellar hook protein</fullName>
    </submittedName>
    <submittedName>
        <fullName evidence="7">Flagellar hook-associated protein 3 FlgL</fullName>
    </submittedName>
</protein>
<reference evidence="7 9" key="2">
    <citation type="submission" date="2019-03" db="EMBL/GenBank/DDBJ databases">
        <title>Genomic Encyclopedia of Type Strains, Phase IV (KMG-IV): sequencing the most valuable type-strain genomes for metagenomic binning, comparative biology and taxonomic classification.</title>
        <authorList>
            <person name="Goeker M."/>
        </authorList>
    </citation>
    <scope>NUCLEOTIDE SEQUENCE [LARGE SCALE GENOMIC DNA]</scope>
    <source>
        <strain evidence="7 9">DSM 101483</strain>
    </source>
</reference>
<evidence type="ECO:0000313" key="9">
    <source>
        <dbReference type="Proteomes" id="UP000295506"/>
    </source>
</evidence>
<dbReference type="Proteomes" id="UP000295506">
    <property type="component" value="Unassembled WGS sequence"/>
</dbReference>
<evidence type="ECO:0000313" key="7">
    <source>
        <dbReference type="EMBL" id="TDT90900.1"/>
    </source>
</evidence>
<dbReference type="PANTHER" id="PTHR42792:SF1">
    <property type="entry name" value="FLAGELLAR HOOK-ASSOCIATED PROTEIN 3"/>
    <property type="match status" value="1"/>
</dbReference>
<proteinExistence type="inferred from homology"/>
<dbReference type="NCBIfam" id="TIGR02550">
    <property type="entry name" value="flagell_flgL"/>
    <property type="match status" value="1"/>
</dbReference>
<evidence type="ECO:0000256" key="3">
    <source>
        <dbReference type="ARBA" id="ARBA00023143"/>
    </source>
</evidence>
<reference evidence="6 8" key="1">
    <citation type="journal article" date="2016" name="Front. Microbiol.">
        <title>Genome Sequence of the Piezophilic, Mesophilic Sulfate-Reducing Bacterium Desulfovibrio indicus J2T.</title>
        <authorList>
            <person name="Cao J."/>
            <person name="Maignien L."/>
            <person name="Shao Z."/>
            <person name="Alain K."/>
            <person name="Jebbar M."/>
        </authorList>
    </citation>
    <scope>NUCLEOTIDE SEQUENCE [LARGE SCALE GENOMIC DNA]</scope>
    <source>
        <strain evidence="6 8">J2</strain>
    </source>
</reference>
<evidence type="ECO:0000259" key="5">
    <source>
        <dbReference type="Pfam" id="PF00700"/>
    </source>
</evidence>
<accession>A0A126QRA6</accession>
<dbReference type="SUPFAM" id="SSF64518">
    <property type="entry name" value="Phase 1 flagellin"/>
    <property type="match status" value="1"/>
</dbReference>
<dbReference type="Pfam" id="PF00669">
    <property type="entry name" value="Flagellin_N"/>
    <property type="match status" value="1"/>
</dbReference>
<comment type="subcellular location">
    <subcellularLocation>
        <location evidence="1">Bacterial flagellum</location>
    </subcellularLocation>
</comment>
<feature type="domain" description="Flagellin C-terminal" evidence="5">
    <location>
        <begin position="320"/>
        <end position="397"/>
    </location>
</feature>
<dbReference type="GO" id="GO:0009424">
    <property type="term" value="C:bacterial-type flagellum hook"/>
    <property type="evidence" value="ECO:0007669"/>
    <property type="project" value="InterPro"/>
</dbReference>
<dbReference type="OrthoDB" id="9758307at2"/>
<feature type="domain" description="Flagellin N-terminal" evidence="4">
    <location>
        <begin position="5"/>
        <end position="137"/>
    </location>
</feature>
<dbReference type="PANTHER" id="PTHR42792">
    <property type="entry name" value="FLAGELLIN"/>
    <property type="match status" value="1"/>
</dbReference>
<comment type="similarity">
    <text evidence="2">Belongs to the bacterial flagellin family.</text>
</comment>
<keyword evidence="7" id="KW-0282">Flagellum</keyword>
<dbReference type="InterPro" id="IPR001492">
    <property type="entry name" value="Flagellin"/>
</dbReference>
<dbReference type="GO" id="GO:0071973">
    <property type="term" value="P:bacterial-type flagellum-dependent cell motility"/>
    <property type="evidence" value="ECO:0007669"/>
    <property type="project" value="InterPro"/>
</dbReference>
<dbReference type="AlphaFoldDB" id="A0A126QRA6"/>
<keyword evidence="8" id="KW-1185">Reference proteome</keyword>
<gene>
    <name evidence="6" type="ORF">AWY79_16500</name>
    <name evidence="7" type="ORF">EDC59_102333</name>
</gene>
<dbReference type="Pfam" id="PF00700">
    <property type="entry name" value="Flagellin_C"/>
    <property type="match status" value="1"/>
</dbReference>
<dbReference type="InterPro" id="IPR001029">
    <property type="entry name" value="Flagellin_N"/>
</dbReference>
<sequence length="397" mass="42136">MRISTAQIFSMSLNQMNSALNDVTELTIMNASQKRINAPSDDPSGMGRVVELSGYEKSLSGYIDNCSTVLEQLSTADQVLSTASETITAALELAEQASTETYTEEELQMMALEMEGYLDALYAIANTQLGSDSLFAGDDIGDDAYAMGLGVTQTNDSFSSSDFTSLEGEIEDTVAVRFTSDGVIGTDAIGYEYSTDNGETWTTATLAAGDTAFAVGDATVELATGTMITAADDDGNGSQFYLREACVYTGSSRAMSVAVSESTSEDMNTVGSTIFGGVDESTGQPYDSPNLFETLADCIVYMQTGNYDGVAQCLEDLGDCHETVETGAANLGARENKITYTQTSLSLVKELTANSISSEEDADATQLVVELEQANYVYEAVLSTSSSIMSMSLLDYI</sequence>
<keyword evidence="7" id="KW-0969">Cilium</keyword>
<evidence type="ECO:0000313" key="6">
    <source>
        <dbReference type="EMBL" id="AMK12590.1"/>
    </source>
</evidence>
<dbReference type="Gene3D" id="1.20.1330.10">
    <property type="entry name" value="f41 fragment of flagellin, N-terminal domain"/>
    <property type="match status" value="2"/>
</dbReference>
<dbReference type="InterPro" id="IPR046358">
    <property type="entry name" value="Flagellin_C"/>
</dbReference>
<organism evidence="7 9">
    <name type="scientific">Pseudodesulfovibrio indicus</name>
    <dbReference type="NCBI Taxonomy" id="1716143"/>
    <lineage>
        <taxon>Bacteria</taxon>
        <taxon>Pseudomonadati</taxon>
        <taxon>Thermodesulfobacteriota</taxon>
        <taxon>Desulfovibrionia</taxon>
        <taxon>Desulfovibrionales</taxon>
        <taxon>Desulfovibrionaceae</taxon>
    </lineage>
</organism>
<dbReference type="EMBL" id="SOBK01000002">
    <property type="protein sequence ID" value="TDT90900.1"/>
    <property type="molecule type" value="Genomic_DNA"/>
</dbReference>
<dbReference type="GO" id="GO:0005198">
    <property type="term" value="F:structural molecule activity"/>
    <property type="evidence" value="ECO:0007669"/>
    <property type="project" value="InterPro"/>
</dbReference>
<dbReference type="InterPro" id="IPR013384">
    <property type="entry name" value="Flagell_FlgL"/>
</dbReference>